<dbReference type="Gene3D" id="3.10.350.10">
    <property type="entry name" value="LysM domain"/>
    <property type="match status" value="1"/>
</dbReference>
<dbReference type="EMBL" id="AP028127">
    <property type="protein sequence ID" value="BEH91433.1"/>
    <property type="molecule type" value="Genomic_DNA"/>
</dbReference>
<evidence type="ECO:0000313" key="3">
    <source>
        <dbReference type="Proteomes" id="UP001432099"/>
    </source>
</evidence>
<protein>
    <recommendedName>
        <fullName evidence="1">LysM domain-containing protein</fullName>
    </recommendedName>
</protein>
<dbReference type="SUPFAM" id="SSF54106">
    <property type="entry name" value="LysM domain"/>
    <property type="match status" value="1"/>
</dbReference>
<organism evidence="2 3">
    <name type="scientific">Turicibacter faecis</name>
    <dbReference type="NCBI Taxonomy" id="2963365"/>
    <lineage>
        <taxon>Bacteria</taxon>
        <taxon>Bacillati</taxon>
        <taxon>Bacillota</taxon>
        <taxon>Erysipelotrichia</taxon>
        <taxon>Erysipelotrichales</taxon>
        <taxon>Turicibacteraceae</taxon>
        <taxon>Turicibacter</taxon>
    </lineage>
</organism>
<feature type="domain" description="LysM" evidence="1">
    <location>
        <begin position="2"/>
        <end position="47"/>
    </location>
</feature>
<name>A0ABM8IPZ9_9FIRM</name>
<keyword evidence="3" id="KW-1185">Reference proteome</keyword>
<dbReference type="CDD" id="cd00118">
    <property type="entry name" value="LysM"/>
    <property type="match status" value="1"/>
</dbReference>
<evidence type="ECO:0000259" key="1">
    <source>
        <dbReference type="PROSITE" id="PS51782"/>
    </source>
</evidence>
<dbReference type="RefSeq" id="WP_161831594.1">
    <property type="nucleotide sequence ID" value="NZ_AP028127.1"/>
</dbReference>
<dbReference type="InterPro" id="IPR018392">
    <property type="entry name" value="LysM"/>
</dbReference>
<proteinExistence type="predicted"/>
<dbReference type="Proteomes" id="UP001432099">
    <property type="component" value="Chromosome"/>
</dbReference>
<gene>
    <name evidence="2" type="ORF">T23_15350</name>
</gene>
<dbReference type="PROSITE" id="PS51782">
    <property type="entry name" value="LYSM"/>
    <property type="match status" value="1"/>
</dbReference>
<dbReference type="Pfam" id="PF01476">
    <property type="entry name" value="LysM"/>
    <property type="match status" value="1"/>
</dbReference>
<evidence type="ECO:0000313" key="2">
    <source>
        <dbReference type="EMBL" id="BEH91433.1"/>
    </source>
</evidence>
<accession>A0ABM8IPZ9</accession>
<sequence length="271" mass="29905">MKIHIVQRNDTFQSIAEKYNVSVQDLIGMNTHINHLAGLVPGLKVKVPSPVRKEESNVAQHIQKYYPNLDTNPIELKPTQAPAAEAVVVQNVQQSQVQVSPAHQEVTQKEEVKPIPLKPLKEETPTAPNDGVKVEVGGVAKTVEQCQVSVNETVYKKPDEATSNTSQVAQQAPYPFPATPSMMYPPYQAGCLSGAAPYPSHYMNPCAVPPYPGAYVNPYAARGVQDERFFIGGFGYPFFGGGWGWGGYPYYGGWGWGGYPYYGGWYRYPYL</sequence>
<reference evidence="2" key="1">
    <citation type="journal article" date="2024" name="Int. J. Syst. Evol. Microbiol.">
        <title>Turicibacter faecis sp. nov., isolated from faeces of heart failure mouse model.</title>
        <authorList>
            <person name="Imamura Y."/>
            <person name="Motooka D."/>
            <person name="Nakajima Y."/>
            <person name="Ito S."/>
            <person name="Kitakaze M."/>
            <person name="Iida T."/>
            <person name="Nakamura S."/>
        </authorList>
    </citation>
    <scope>NUCLEOTIDE SEQUENCE</scope>
    <source>
        <strain evidence="2">TC023</strain>
    </source>
</reference>
<dbReference type="SMART" id="SM00257">
    <property type="entry name" value="LysM"/>
    <property type="match status" value="1"/>
</dbReference>
<dbReference type="InterPro" id="IPR036779">
    <property type="entry name" value="LysM_dom_sf"/>
</dbReference>